<keyword evidence="10 11" id="KW-0066">ATP synthesis</keyword>
<feature type="transmembrane region" description="Helical" evidence="11">
    <location>
        <begin position="198"/>
        <end position="217"/>
    </location>
</feature>
<organism evidence="13 14">
    <name type="scientific">Eiseniibacteriota bacterium</name>
    <dbReference type="NCBI Taxonomy" id="2212470"/>
    <lineage>
        <taxon>Bacteria</taxon>
        <taxon>Candidatus Eiseniibacteriota</taxon>
    </lineage>
</organism>
<dbReference type="HAMAP" id="MF_01393">
    <property type="entry name" value="ATP_synth_a_bact"/>
    <property type="match status" value="1"/>
</dbReference>
<evidence type="ECO:0000256" key="8">
    <source>
        <dbReference type="ARBA" id="ARBA00023065"/>
    </source>
</evidence>
<evidence type="ECO:0000256" key="6">
    <source>
        <dbReference type="ARBA" id="ARBA00022781"/>
    </source>
</evidence>
<dbReference type="AlphaFoldDB" id="A0A538TU36"/>
<comment type="subcellular location">
    <subcellularLocation>
        <location evidence="11 12">Cell membrane</location>
        <topology evidence="11 12">Multi-pass membrane protein</topology>
    </subcellularLocation>
    <subcellularLocation>
        <location evidence="1">Membrane</location>
        <topology evidence="1">Multi-pass membrane protein</topology>
    </subcellularLocation>
</comment>
<dbReference type="NCBIfam" id="TIGR01131">
    <property type="entry name" value="ATP_synt_6_or_A"/>
    <property type="match status" value="1"/>
</dbReference>
<keyword evidence="6 11" id="KW-0375">Hydrogen ion transport</keyword>
<dbReference type="Pfam" id="PF00119">
    <property type="entry name" value="ATP-synt_A"/>
    <property type="match status" value="1"/>
</dbReference>
<gene>
    <name evidence="11 13" type="primary">atpB</name>
    <name evidence="13" type="ORF">E6K79_00850</name>
</gene>
<keyword evidence="7 11" id="KW-1133">Transmembrane helix</keyword>
<name>A0A538TU36_UNCEI</name>
<dbReference type="Gene3D" id="1.20.120.220">
    <property type="entry name" value="ATP synthase, F0 complex, subunit A"/>
    <property type="match status" value="1"/>
</dbReference>
<keyword evidence="11" id="KW-1003">Cell membrane</keyword>
<feature type="transmembrane region" description="Helical" evidence="11">
    <location>
        <begin position="386"/>
        <end position="414"/>
    </location>
</feature>
<keyword evidence="9 11" id="KW-0472">Membrane</keyword>
<dbReference type="GO" id="GO:0045259">
    <property type="term" value="C:proton-transporting ATP synthase complex"/>
    <property type="evidence" value="ECO:0007669"/>
    <property type="project" value="UniProtKB-KW"/>
</dbReference>
<feature type="transmembrane region" description="Helical" evidence="11">
    <location>
        <begin position="88"/>
        <end position="110"/>
    </location>
</feature>
<dbReference type="GO" id="GO:0042777">
    <property type="term" value="P:proton motive force-driven plasma membrane ATP synthesis"/>
    <property type="evidence" value="ECO:0007669"/>
    <property type="project" value="TreeGrafter"/>
</dbReference>
<keyword evidence="3 11" id="KW-0813">Transport</keyword>
<dbReference type="InterPro" id="IPR035908">
    <property type="entry name" value="F0_ATP_A_sf"/>
</dbReference>
<dbReference type="PANTHER" id="PTHR42823">
    <property type="entry name" value="ATP SYNTHASE SUBUNIT A, CHLOROPLASTIC"/>
    <property type="match status" value="1"/>
</dbReference>
<dbReference type="InterPro" id="IPR045082">
    <property type="entry name" value="ATP_syn_F0_a_bact/chloroplast"/>
</dbReference>
<evidence type="ECO:0000256" key="1">
    <source>
        <dbReference type="ARBA" id="ARBA00004141"/>
    </source>
</evidence>
<reference evidence="13 14" key="1">
    <citation type="journal article" date="2019" name="Nat. Microbiol.">
        <title>Mediterranean grassland soil C-N compound turnover is dependent on rainfall and depth, and is mediated by genomically divergent microorganisms.</title>
        <authorList>
            <person name="Diamond S."/>
            <person name="Andeer P.F."/>
            <person name="Li Z."/>
            <person name="Crits-Christoph A."/>
            <person name="Burstein D."/>
            <person name="Anantharaman K."/>
            <person name="Lane K.R."/>
            <person name="Thomas B.C."/>
            <person name="Pan C."/>
            <person name="Northen T.R."/>
            <person name="Banfield J.F."/>
        </authorList>
    </citation>
    <scope>NUCLEOTIDE SEQUENCE [LARGE SCALE GENOMIC DNA]</scope>
    <source>
        <strain evidence="13">WS_9</strain>
    </source>
</reference>
<feature type="transmembrane region" description="Helical" evidence="11">
    <location>
        <begin position="359"/>
        <end position="380"/>
    </location>
</feature>
<feature type="transmembrane region" description="Helical" evidence="11">
    <location>
        <begin position="135"/>
        <end position="156"/>
    </location>
</feature>
<evidence type="ECO:0000256" key="2">
    <source>
        <dbReference type="ARBA" id="ARBA00006810"/>
    </source>
</evidence>
<feature type="transmembrane region" description="Helical" evidence="11">
    <location>
        <begin position="61"/>
        <end position="81"/>
    </location>
</feature>
<dbReference type="EMBL" id="VBOZ01000004">
    <property type="protein sequence ID" value="TMQ67108.1"/>
    <property type="molecule type" value="Genomic_DNA"/>
</dbReference>
<proteinExistence type="inferred from homology"/>
<dbReference type="PANTHER" id="PTHR42823:SF3">
    <property type="entry name" value="ATP SYNTHASE SUBUNIT A, CHLOROPLASTIC"/>
    <property type="match status" value="1"/>
</dbReference>
<dbReference type="Proteomes" id="UP000317691">
    <property type="component" value="Unassembled WGS sequence"/>
</dbReference>
<evidence type="ECO:0000256" key="11">
    <source>
        <dbReference type="HAMAP-Rule" id="MF_01393"/>
    </source>
</evidence>
<accession>A0A538TU36</accession>
<dbReference type="CDD" id="cd00310">
    <property type="entry name" value="ATP-synt_Fo_a_6"/>
    <property type="match status" value="1"/>
</dbReference>
<evidence type="ECO:0000256" key="5">
    <source>
        <dbReference type="ARBA" id="ARBA00022692"/>
    </source>
</evidence>
<evidence type="ECO:0000256" key="9">
    <source>
        <dbReference type="ARBA" id="ARBA00023136"/>
    </source>
</evidence>
<evidence type="ECO:0000313" key="14">
    <source>
        <dbReference type="Proteomes" id="UP000317691"/>
    </source>
</evidence>
<dbReference type="PRINTS" id="PR00123">
    <property type="entry name" value="ATPASEA"/>
</dbReference>
<comment type="similarity">
    <text evidence="2 11 12">Belongs to the ATPase A chain family.</text>
</comment>
<evidence type="ECO:0000256" key="4">
    <source>
        <dbReference type="ARBA" id="ARBA00022547"/>
    </source>
</evidence>
<keyword evidence="4 11" id="KW-0138">CF(0)</keyword>
<evidence type="ECO:0000256" key="10">
    <source>
        <dbReference type="ARBA" id="ARBA00023310"/>
    </source>
</evidence>
<evidence type="ECO:0000256" key="7">
    <source>
        <dbReference type="ARBA" id="ARBA00022989"/>
    </source>
</evidence>
<evidence type="ECO:0000256" key="12">
    <source>
        <dbReference type="RuleBase" id="RU000483"/>
    </source>
</evidence>
<evidence type="ECO:0000313" key="13">
    <source>
        <dbReference type="EMBL" id="TMQ67108.1"/>
    </source>
</evidence>
<comment type="caution">
    <text evidence="13">The sequence shown here is derived from an EMBL/GenBank/DDBJ whole genome shotgun (WGS) entry which is preliminary data.</text>
</comment>
<sequence length="432" mass="46263">MIATILTALILPKHPHAAISLAAGQLLAVLNFFFLEKLVKLFTHAAVERSEGGSGSLSGRFYAYAGLKVTFVYVAVAALTLTGWAQPFPLLAGFSLPLLTLFLKSLMLAFGSGPNSLVRRATKTAATSGNVAKPAALFLLLALVAIPGAALAAGAAEAPEHAAAKSGGTEQHLPNWVVLLNDYFPHNPIVHWLHANEILVFAWLSGLAFLAFTWIAMRRPKPVPGQLQNALEWIVESMDDVCGGLLGPHKERYIVFICALFFYILSMNLIGIIPGFMSATSSLDLTLALALITFAYVQFWGIRNLGILGYIDHLAGSPRDAIGFAMLPVMVPVHILGELAKPVSLSCRLFGNIFGEDTLIVIFVGATALCLKASLAALAIPPMLGISALFMMLQTLTAIVQALIFSLLATVYLYMMLPHEEHAHGEPESAHS</sequence>
<keyword evidence="5 11" id="KW-0812">Transmembrane</keyword>
<feature type="transmembrane region" description="Helical" evidence="11">
    <location>
        <begin position="253"/>
        <end position="273"/>
    </location>
</feature>
<dbReference type="InterPro" id="IPR000568">
    <property type="entry name" value="ATP_synth_F0_asu"/>
</dbReference>
<feature type="transmembrane region" description="Helical" evidence="11">
    <location>
        <begin position="285"/>
        <end position="302"/>
    </location>
</feature>
<protein>
    <recommendedName>
        <fullName evidence="11 12">ATP synthase subunit a</fullName>
    </recommendedName>
    <alternativeName>
        <fullName evidence="11">ATP synthase F0 sector subunit a</fullName>
    </alternativeName>
    <alternativeName>
        <fullName evidence="11">F-ATPase subunit 6</fullName>
    </alternativeName>
</protein>
<keyword evidence="8 11" id="KW-0406">Ion transport</keyword>
<dbReference type="GO" id="GO:0046933">
    <property type="term" value="F:proton-transporting ATP synthase activity, rotational mechanism"/>
    <property type="evidence" value="ECO:0007669"/>
    <property type="project" value="UniProtKB-UniRule"/>
</dbReference>
<comment type="function">
    <text evidence="11 12">Key component of the proton channel; it plays a direct role in the translocation of protons across the membrane.</text>
</comment>
<dbReference type="SUPFAM" id="SSF81336">
    <property type="entry name" value="F1F0 ATP synthase subunit A"/>
    <property type="match status" value="1"/>
</dbReference>
<dbReference type="GO" id="GO:0005886">
    <property type="term" value="C:plasma membrane"/>
    <property type="evidence" value="ECO:0007669"/>
    <property type="project" value="UniProtKB-SubCell"/>
</dbReference>
<evidence type="ECO:0000256" key="3">
    <source>
        <dbReference type="ARBA" id="ARBA00022448"/>
    </source>
</evidence>